<proteinExistence type="predicted"/>
<protein>
    <submittedName>
        <fullName evidence="1">Uncharacterized protein</fullName>
    </submittedName>
</protein>
<dbReference type="EMBL" id="BSYO01000023">
    <property type="protein sequence ID" value="GMH21386.1"/>
    <property type="molecule type" value="Genomic_DNA"/>
</dbReference>
<keyword evidence="2" id="KW-1185">Reference proteome</keyword>
<evidence type="ECO:0000313" key="1">
    <source>
        <dbReference type="EMBL" id="GMH21386.1"/>
    </source>
</evidence>
<evidence type="ECO:0000313" key="2">
    <source>
        <dbReference type="Proteomes" id="UP001279734"/>
    </source>
</evidence>
<dbReference type="AlphaFoldDB" id="A0AAD3T2F7"/>
<dbReference type="Proteomes" id="UP001279734">
    <property type="component" value="Unassembled WGS sequence"/>
</dbReference>
<accession>A0AAD3T2F7</accession>
<gene>
    <name evidence="1" type="ORF">Nepgr_023228</name>
</gene>
<organism evidence="1 2">
    <name type="scientific">Nepenthes gracilis</name>
    <name type="common">Slender pitcher plant</name>
    <dbReference type="NCBI Taxonomy" id="150966"/>
    <lineage>
        <taxon>Eukaryota</taxon>
        <taxon>Viridiplantae</taxon>
        <taxon>Streptophyta</taxon>
        <taxon>Embryophyta</taxon>
        <taxon>Tracheophyta</taxon>
        <taxon>Spermatophyta</taxon>
        <taxon>Magnoliopsida</taxon>
        <taxon>eudicotyledons</taxon>
        <taxon>Gunneridae</taxon>
        <taxon>Pentapetalae</taxon>
        <taxon>Caryophyllales</taxon>
        <taxon>Nepenthaceae</taxon>
        <taxon>Nepenthes</taxon>
    </lineage>
</organism>
<reference evidence="1" key="1">
    <citation type="submission" date="2023-05" db="EMBL/GenBank/DDBJ databases">
        <title>Nepenthes gracilis genome sequencing.</title>
        <authorList>
            <person name="Fukushima K."/>
        </authorList>
    </citation>
    <scope>NUCLEOTIDE SEQUENCE</scope>
    <source>
        <strain evidence="1">SING2019-196</strain>
    </source>
</reference>
<name>A0AAD3T2F7_NEPGR</name>
<comment type="caution">
    <text evidence="1">The sequence shown here is derived from an EMBL/GenBank/DDBJ whole genome shotgun (WGS) entry which is preliminary data.</text>
</comment>
<sequence>MAFCNGSHCCLTPTRSSSAQTDAPYADITMRGLDDARADEPGKCAALSSIHPITDEDRLAALGRSSCQDDIIGSPSLGSSHHIVLEDPPGGEPWPCISISKLSRNIIDLQKQFDAS</sequence>